<protein>
    <submittedName>
        <fullName evidence="1">Uncharacterized protein</fullName>
    </submittedName>
</protein>
<dbReference type="RefSeq" id="WP_309853355.1">
    <property type="nucleotide sequence ID" value="NZ_JAVDQJ010000004.1"/>
</dbReference>
<name>A0AAE3XFI4_9DEIO</name>
<dbReference type="EMBL" id="JAVDQK010000005">
    <property type="protein sequence ID" value="MDR6218773.1"/>
    <property type="molecule type" value="Genomic_DNA"/>
</dbReference>
<proteinExistence type="predicted"/>
<evidence type="ECO:0000313" key="2">
    <source>
        <dbReference type="Proteomes" id="UP001185331"/>
    </source>
</evidence>
<comment type="caution">
    <text evidence="1">The sequence shown here is derived from an EMBL/GenBank/DDBJ whole genome shotgun (WGS) entry which is preliminary data.</text>
</comment>
<reference evidence="1" key="1">
    <citation type="submission" date="2023-07" db="EMBL/GenBank/DDBJ databases">
        <title>Sorghum-associated microbial communities from plants grown in Nebraska, USA.</title>
        <authorList>
            <person name="Schachtman D."/>
        </authorList>
    </citation>
    <scope>NUCLEOTIDE SEQUENCE</scope>
    <source>
        <strain evidence="1">BE330</strain>
    </source>
</reference>
<gene>
    <name evidence="1" type="ORF">J2Y00_002370</name>
</gene>
<sequence length="77" mass="8271">MSVTFINQTPLDFTLSDPSRRLNRALKAGSSVHLHDGGALYSVLGADAQVTLHIHDAPGHRSVTLTLEDSHAEPDPD</sequence>
<evidence type="ECO:0000313" key="1">
    <source>
        <dbReference type="EMBL" id="MDR6218773.1"/>
    </source>
</evidence>
<dbReference type="AlphaFoldDB" id="A0AAE3XFI4"/>
<accession>A0AAE3XFI4</accession>
<dbReference type="Proteomes" id="UP001185331">
    <property type="component" value="Unassembled WGS sequence"/>
</dbReference>
<organism evidence="1 2">
    <name type="scientific">Deinococcus soli</name>
    <name type="common">ex Cha et al. 2016</name>
    <dbReference type="NCBI Taxonomy" id="1309411"/>
    <lineage>
        <taxon>Bacteria</taxon>
        <taxon>Thermotogati</taxon>
        <taxon>Deinococcota</taxon>
        <taxon>Deinococci</taxon>
        <taxon>Deinococcales</taxon>
        <taxon>Deinococcaceae</taxon>
        <taxon>Deinococcus</taxon>
    </lineage>
</organism>